<dbReference type="Proteomes" id="UP000445309">
    <property type="component" value="Unassembled WGS sequence"/>
</dbReference>
<evidence type="ECO:0000313" key="10">
    <source>
        <dbReference type="EMBL" id="CAA7390365.1"/>
    </source>
</evidence>
<reference evidence="10 11" key="1">
    <citation type="submission" date="2020-01" db="EMBL/GenBank/DDBJ databases">
        <authorList>
            <person name="Rodrigo-Torres L."/>
            <person name="Arahal R. D."/>
            <person name="Lucena T."/>
        </authorList>
    </citation>
    <scope>NUCLEOTIDE SEQUENCE [LARGE SCALE GENOMIC DNA]</scope>
    <source>
        <strain evidence="10 11">CECT 9393</strain>
    </source>
</reference>
<dbReference type="GO" id="GO:0005576">
    <property type="term" value="C:extracellular region"/>
    <property type="evidence" value="ECO:0007669"/>
    <property type="project" value="TreeGrafter"/>
</dbReference>
<keyword evidence="6 7" id="KW-0961">Cell wall biogenesis/degradation</keyword>
<dbReference type="GO" id="GO:0018104">
    <property type="term" value="P:peptidoglycan-protein cross-linking"/>
    <property type="evidence" value="ECO:0007669"/>
    <property type="project" value="TreeGrafter"/>
</dbReference>
<evidence type="ECO:0000259" key="9">
    <source>
        <dbReference type="PROSITE" id="PS52029"/>
    </source>
</evidence>
<evidence type="ECO:0000256" key="7">
    <source>
        <dbReference type="PROSITE-ProRule" id="PRU01373"/>
    </source>
</evidence>
<feature type="active site" description="Nucleophile" evidence="7">
    <location>
        <position position="277"/>
    </location>
</feature>
<dbReference type="UniPathway" id="UPA00219"/>
<dbReference type="PROSITE" id="PS52029">
    <property type="entry name" value="LD_TPASE"/>
    <property type="match status" value="1"/>
</dbReference>
<dbReference type="PANTHER" id="PTHR30582:SF2">
    <property type="entry name" value="L,D-TRANSPEPTIDASE YCIB-RELATED"/>
    <property type="match status" value="1"/>
</dbReference>
<evidence type="ECO:0000256" key="1">
    <source>
        <dbReference type="ARBA" id="ARBA00004752"/>
    </source>
</evidence>
<evidence type="ECO:0000256" key="6">
    <source>
        <dbReference type="ARBA" id="ARBA00023316"/>
    </source>
</evidence>
<keyword evidence="5 7" id="KW-0573">Peptidoglycan synthesis</keyword>
<sequence length="387" mass="44287">MNRFNLDHAHLTYFFMVFLCPFNYFILGLIFVFISPTNDPKLFMKNMFEKKLYLCFLLIATCLVSCKKEIERNDQTLGDNNSTTELPIVKKDSLKKDSVVKKESVSPVIQKNGFYSAWVLPKDKKLRDSIYAEFSKKYSEKERYAILALNRLDSKNKWNSDTLVVPVKMDTTLMEYSPFPMQLDILSGVKKFVIFSYPIQAYGVYSNGSLVKWGPTSMGKKTAQTTRGLTFANWKKKLAISTVSTEWKLPYNVNIHNLGGIGWHQYDLPGYPASHSCLRLLLKDAEWLYSYADTWVLNPGGATTKAKGTPVMVFGDYQWGGRKPWRKLLNDPNANNISVEEMTQLLQPNIEKMLKEQENREKVVDSIQAAKAMMVPSQEKPIETPGT</sequence>
<evidence type="ECO:0000256" key="4">
    <source>
        <dbReference type="ARBA" id="ARBA00022960"/>
    </source>
</evidence>
<keyword evidence="11" id="KW-1185">Reference proteome</keyword>
<dbReference type="GO" id="GO:0071972">
    <property type="term" value="F:peptidoglycan L,D-transpeptidase activity"/>
    <property type="evidence" value="ECO:0007669"/>
    <property type="project" value="TreeGrafter"/>
</dbReference>
<evidence type="ECO:0000256" key="5">
    <source>
        <dbReference type="ARBA" id="ARBA00022984"/>
    </source>
</evidence>
<gene>
    <name evidence="10" type="ORF">CHRY9393_02669</name>
</gene>
<accession>A0A6N4XR81</accession>
<name>A0A6N4XR81_9FLAO</name>
<proteinExistence type="inferred from homology"/>
<evidence type="ECO:0000256" key="2">
    <source>
        <dbReference type="ARBA" id="ARBA00005992"/>
    </source>
</evidence>
<dbReference type="GO" id="GO:0008360">
    <property type="term" value="P:regulation of cell shape"/>
    <property type="evidence" value="ECO:0007669"/>
    <property type="project" value="UniProtKB-UniRule"/>
</dbReference>
<dbReference type="InterPro" id="IPR050979">
    <property type="entry name" value="LD-transpeptidase"/>
</dbReference>
<dbReference type="CDD" id="cd16913">
    <property type="entry name" value="YkuD_like"/>
    <property type="match status" value="1"/>
</dbReference>
<dbReference type="AlphaFoldDB" id="A0A6N4XR81"/>
<dbReference type="InterPro" id="IPR038063">
    <property type="entry name" value="Transpep_catalytic_dom"/>
</dbReference>
<dbReference type="GO" id="GO:0016740">
    <property type="term" value="F:transferase activity"/>
    <property type="evidence" value="ECO:0007669"/>
    <property type="project" value="UniProtKB-KW"/>
</dbReference>
<comment type="pathway">
    <text evidence="1 7">Cell wall biogenesis; peptidoglycan biosynthesis.</text>
</comment>
<evidence type="ECO:0000256" key="3">
    <source>
        <dbReference type="ARBA" id="ARBA00022679"/>
    </source>
</evidence>
<keyword evidence="3" id="KW-0808">Transferase</keyword>
<dbReference type="Pfam" id="PF03734">
    <property type="entry name" value="YkuD"/>
    <property type="match status" value="1"/>
</dbReference>
<dbReference type="Gene3D" id="2.40.440.10">
    <property type="entry name" value="L,D-transpeptidase catalytic domain-like"/>
    <property type="match status" value="1"/>
</dbReference>
<dbReference type="InterPro" id="IPR005490">
    <property type="entry name" value="LD_TPept_cat_dom"/>
</dbReference>
<dbReference type="SUPFAM" id="SSF141523">
    <property type="entry name" value="L,D-transpeptidase catalytic domain-like"/>
    <property type="match status" value="1"/>
</dbReference>
<evidence type="ECO:0000256" key="8">
    <source>
        <dbReference type="SAM" id="Phobius"/>
    </source>
</evidence>
<keyword evidence="8" id="KW-0472">Membrane</keyword>
<keyword evidence="4 7" id="KW-0133">Cell shape</keyword>
<keyword evidence="8" id="KW-1133">Transmembrane helix</keyword>
<evidence type="ECO:0000313" key="11">
    <source>
        <dbReference type="Proteomes" id="UP000445309"/>
    </source>
</evidence>
<dbReference type="PANTHER" id="PTHR30582">
    <property type="entry name" value="L,D-TRANSPEPTIDASE"/>
    <property type="match status" value="1"/>
</dbReference>
<organism evidence="10 11">
    <name type="scientific">Chryseobacterium fistulae</name>
    <dbReference type="NCBI Taxonomy" id="2675058"/>
    <lineage>
        <taxon>Bacteria</taxon>
        <taxon>Pseudomonadati</taxon>
        <taxon>Bacteroidota</taxon>
        <taxon>Flavobacteriia</taxon>
        <taxon>Flavobacteriales</taxon>
        <taxon>Weeksellaceae</taxon>
        <taxon>Chryseobacterium group</taxon>
        <taxon>Chryseobacterium</taxon>
    </lineage>
</organism>
<feature type="domain" description="L,D-TPase catalytic" evidence="9">
    <location>
        <begin position="191"/>
        <end position="314"/>
    </location>
</feature>
<dbReference type="EMBL" id="CACVBY010000070">
    <property type="protein sequence ID" value="CAA7390365.1"/>
    <property type="molecule type" value="Genomic_DNA"/>
</dbReference>
<feature type="active site" description="Proton donor/acceptor" evidence="7">
    <location>
        <position position="264"/>
    </location>
</feature>
<dbReference type="GO" id="GO:0071555">
    <property type="term" value="P:cell wall organization"/>
    <property type="evidence" value="ECO:0007669"/>
    <property type="project" value="UniProtKB-UniRule"/>
</dbReference>
<feature type="transmembrane region" description="Helical" evidence="8">
    <location>
        <begin position="12"/>
        <end position="35"/>
    </location>
</feature>
<protein>
    <recommendedName>
        <fullName evidence="9">L,D-TPase catalytic domain-containing protein</fullName>
    </recommendedName>
</protein>
<keyword evidence="8" id="KW-0812">Transmembrane</keyword>
<comment type="similarity">
    <text evidence="2">Belongs to the YkuD family.</text>
</comment>